<protein>
    <recommendedName>
        <fullName evidence="4">Fibronectin type-III domain-containing protein</fullName>
    </recommendedName>
</protein>
<evidence type="ECO:0008006" key="4">
    <source>
        <dbReference type="Google" id="ProtNLM"/>
    </source>
</evidence>
<dbReference type="OrthoDB" id="1233892at2"/>
<gene>
    <name evidence="2" type="ORF">SAMN04488096_10588</name>
</gene>
<keyword evidence="1" id="KW-0732">Signal</keyword>
<name>A0A1M6EHI0_9FLAO</name>
<dbReference type="PROSITE" id="PS51257">
    <property type="entry name" value="PROKAR_LIPOPROTEIN"/>
    <property type="match status" value="1"/>
</dbReference>
<dbReference type="Proteomes" id="UP000184225">
    <property type="component" value="Unassembled WGS sequence"/>
</dbReference>
<feature type="chain" id="PRO_5012522578" description="Fibronectin type-III domain-containing protein" evidence="1">
    <location>
        <begin position="22"/>
        <end position="313"/>
    </location>
</feature>
<dbReference type="AlphaFoldDB" id="A0A1M6EHI0"/>
<sequence length="313" mass="35809">MKKFLLFFVLIIAISCSTDDADNENIAAITQFTVEQSSSQLVFNYNAESDFEYYEIAYNLSTNTNDPDNSDRFTTLESNTLSKPISELYLFTDNIWLFWIRGIDSNGNTSEWFGPKAVDISSYCEDVYDIDFNGYISWSYYNNETEASYFQIQYGVEGFELGEGDILQTNNQFSSDLSLEQGKSYDAYVRAYCNNNLGFSEWVGPVSYYAEENSNVCLEPYNLSYYTEYNFFGDPVGANISWNDDGNNKTYEFNLVGNNQSPESSAIDTREDYGTQITYLQLTPNAEYDFYVRTVCIDGSRTSWTGPLNVKIN</sequence>
<evidence type="ECO:0000313" key="3">
    <source>
        <dbReference type="Proteomes" id="UP000184225"/>
    </source>
</evidence>
<reference evidence="2 3" key="1">
    <citation type="submission" date="2016-11" db="EMBL/GenBank/DDBJ databases">
        <authorList>
            <person name="Jaros S."/>
            <person name="Januszkiewicz K."/>
            <person name="Wedrychowicz H."/>
        </authorList>
    </citation>
    <scope>NUCLEOTIDE SEQUENCE [LARGE SCALE GENOMIC DNA]</scope>
    <source>
        <strain evidence="2 3">DSM 21425</strain>
    </source>
</reference>
<keyword evidence="3" id="KW-1185">Reference proteome</keyword>
<evidence type="ECO:0000256" key="1">
    <source>
        <dbReference type="SAM" id="SignalP"/>
    </source>
</evidence>
<accession>A0A1M6EHI0</accession>
<evidence type="ECO:0000313" key="2">
    <source>
        <dbReference type="EMBL" id="SHI84925.1"/>
    </source>
</evidence>
<organism evidence="2 3">
    <name type="scientific">Mesonia phycicola</name>
    <dbReference type="NCBI Taxonomy" id="579105"/>
    <lineage>
        <taxon>Bacteria</taxon>
        <taxon>Pseudomonadati</taxon>
        <taxon>Bacteroidota</taxon>
        <taxon>Flavobacteriia</taxon>
        <taxon>Flavobacteriales</taxon>
        <taxon>Flavobacteriaceae</taxon>
        <taxon>Mesonia</taxon>
    </lineage>
</organism>
<dbReference type="Gene3D" id="2.60.40.10">
    <property type="entry name" value="Immunoglobulins"/>
    <property type="match status" value="1"/>
</dbReference>
<feature type="signal peptide" evidence="1">
    <location>
        <begin position="1"/>
        <end position="21"/>
    </location>
</feature>
<proteinExistence type="predicted"/>
<dbReference type="RefSeq" id="WP_073150314.1">
    <property type="nucleotide sequence ID" value="NZ_FQYY01000005.1"/>
</dbReference>
<dbReference type="InterPro" id="IPR013783">
    <property type="entry name" value="Ig-like_fold"/>
</dbReference>
<dbReference type="EMBL" id="FQYY01000005">
    <property type="protein sequence ID" value="SHI84925.1"/>
    <property type="molecule type" value="Genomic_DNA"/>
</dbReference>